<gene>
    <name evidence="2" type="ORF">A2786_04865</name>
</gene>
<sequence length="193" mass="21345">MPAKKDKSKKEDSGKRGGYRSYMTPAILFLNGLFIAVDVILLILLPQRTKAIVVLRSEILAQKLQEQSAQKLIADLQATKTQAEKIQKALPDQSRLLEVIQFLEGLKDISQVRSFNFVSDTPIKDAGGFNFLPLALAFEGSLPQAMAALTRLENSPYLFTVDSARLESPSGISEGTSIQVNLRLYVNESFVKD</sequence>
<keyword evidence="1" id="KW-0472">Membrane</keyword>
<evidence type="ECO:0000313" key="2">
    <source>
        <dbReference type="EMBL" id="OGY18797.1"/>
    </source>
</evidence>
<proteinExistence type="predicted"/>
<reference evidence="2 3" key="1">
    <citation type="journal article" date="2016" name="Nat. Commun.">
        <title>Thousands of microbial genomes shed light on interconnected biogeochemical processes in an aquifer system.</title>
        <authorList>
            <person name="Anantharaman K."/>
            <person name="Brown C.T."/>
            <person name="Hug L.A."/>
            <person name="Sharon I."/>
            <person name="Castelle C.J."/>
            <person name="Probst A.J."/>
            <person name="Thomas B.C."/>
            <person name="Singh A."/>
            <person name="Wilkins M.J."/>
            <person name="Karaoz U."/>
            <person name="Brodie E.L."/>
            <person name="Williams K.H."/>
            <person name="Hubbard S.S."/>
            <person name="Banfield J.F."/>
        </authorList>
    </citation>
    <scope>NUCLEOTIDE SEQUENCE [LARGE SCALE GENOMIC DNA]</scope>
</reference>
<comment type="caution">
    <text evidence="2">The sequence shown here is derived from an EMBL/GenBank/DDBJ whole genome shotgun (WGS) entry which is preliminary data.</text>
</comment>
<accession>A0A1G1VUB7</accession>
<evidence type="ECO:0000256" key="1">
    <source>
        <dbReference type="SAM" id="Phobius"/>
    </source>
</evidence>
<feature type="transmembrane region" description="Helical" evidence="1">
    <location>
        <begin position="21"/>
        <end position="45"/>
    </location>
</feature>
<dbReference type="Proteomes" id="UP000179233">
    <property type="component" value="Unassembled WGS sequence"/>
</dbReference>
<organism evidence="2 3">
    <name type="scientific">Candidatus Chisholmbacteria bacterium RIFCSPHIGHO2_01_FULL_52_32</name>
    <dbReference type="NCBI Taxonomy" id="1797591"/>
    <lineage>
        <taxon>Bacteria</taxon>
        <taxon>Candidatus Chisholmiibacteriota</taxon>
    </lineage>
</organism>
<dbReference type="InterPro" id="IPR014717">
    <property type="entry name" value="Transl_elong_EF1B/ribsomal_bS6"/>
</dbReference>
<protein>
    <submittedName>
        <fullName evidence="2">Uncharacterized protein</fullName>
    </submittedName>
</protein>
<name>A0A1G1VUB7_9BACT</name>
<keyword evidence="1" id="KW-0812">Transmembrane</keyword>
<keyword evidence="1" id="KW-1133">Transmembrane helix</keyword>
<dbReference type="Gene3D" id="3.30.70.60">
    <property type="match status" value="1"/>
</dbReference>
<evidence type="ECO:0000313" key="3">
    <source>
        <dbReference type="Proteomes" id="UP000179233"/>
    </source>
</evidence>
<dbReference type="AlphaFoldDB" id="A0A1G1VUB7"/>
<dbReference type="EMBL" id="MHCJ01000003">
    <property type="protein sequence ID" value="OGY18797.1"/>
    <property type="molecule type" value="Genomic_DNA"/>
</dbReference>